<evidence type="ECO:0000313" key="2">
    <source>
        <dbReference type="Proteomes" id="UP001363622"/>
    </source>
</evidence>
<protein>
    <submittedName>
        <fullName evidence="1">Uncharacterized protein</fullName>
    </submittedName>
</protein>
<organism evidence="1 2">
    <name type="scientific">Phyllosticta citriasiana</name>
    <dbReference type="NCBI Taxonomy" id="595635"/>
    <lineage>
        <taxon>Eukaryota</taxon>
        <taxon>Fungi</taxon>
        <taxon>Dikarya</taxon>
        <taxon>Ascomycota</taxon>
        <taxon>Pezizomycotina</taxon>
        <taxon>Dothideomycetes</taxon>
        <taxon>Dothideomycetes incertae sedis</taxon>
        <taxon>Botryosphaeriales</taxon>
        <taxon>Phyllostictaceae</taxon>
        <taxon>Phyllosticta</taxon>
    </lineage>
</organism>
<evidence type="ECO:0000313" key="1">
    <source>
        <dbReference type="EMBL" id="KAK7508883.1"/>
    </source>
</evidence>
<sequence length="323" mass="36892">MVVCTYAGMMGRSLPLSKPFLPPSLPFPNLTHQIHRTVDFFVFNMPSREHNRIQIAKETKGRSYLGVIIDPGKRIPSVKWGVRPESRDEIRRWMASVSFNSAHTPQDCEELFALFNINDGRDKPSEVANALRRSLLDYMEGEELPMLREKGIVTDSGTWDPRPRVAWAQDGWDGDVSLAWLEKACTATTTTRDAVLQQQQDAPPPPPLTLDDIKRDEEKCQQGYEAAKADLDGMTQRYMQLFGDFQHQSMRRGLTDAEGEQLLEELMANHSRSVREQQEGMSAMLEAYCSWQIRKTDRKVWEMELEDAAVKKRRAISRPVGHG</sequence>
<proteinExistence type="predicted"/>
<dbReference type="EMBL" id="JBBPHU010000023">
    <property type="protein sequence ID" value="KAK7508883.1"/>
    <property type="molecule type" value="Genomic_DNA"/>
</dbReference>
<accession>A0ABR1K852</accession>
<gene>
    <name evidence="1" type="ORF">IWZ03DRAFT_391108</name>
</gene>
<keyword evidence="2" id="KW-1185">Reference proteome</keyword>
<reference evidence="1 2" key="1">
    <citation type="submission" date="2024-04" db="EMBL/GenBank/DDBJ databases">
        <title>Phyllosticta paracitricarpa is synonymous to the EU quarantine fungus P. citricarpa based on phylogenomic analyses.</title>
        <authorList>
            <consortium name="Lawrence Berkeley National Laboratory"/>
            <person name="Van Ingen-Buijs V.A."/>
            <person name="Van Westerhoven A.C."/>
            <person name="Haridas S."/>
            <person name="Skiadas P."/>
            <person name="Martin F."/>
            <person name="Groenewald J.Z."/>
            <person name="Crous P.W."/>
            <person name="Seidl M.F."/>
        </authorList>
    </citation>
    <scope>NUCLEOTIDE SEQUENCE [LARGE SCALE GENOMIC DNA]</scope>
    <source>
        <strain evidence="1 2">CBS 123371</strain>
    </source>
</reference>
<comment type="caution">
    <text evidence="1">The sequence shown here is derived from an EMBL/GenBank/DDBJ whole genome shotgun (WGS) entry which is preliminary data.</text>
</comment>
<dbReference type="Proteomes" id="UP001363622">
    <property type="component" value="Unassembled WGS sequence"/>
</dbReference>
<name>A0ABR1K852_9PEZI</name>